<dbReference type="Gene3D" id="3.40.630.10">
    <property type="entry name" value="Zn peptidases"/>
    <property type="match status" value="1"/>
</dbReference>
<keyword evidence="6 10" id="KW-0472">Membrane</keyword>
<organism evidence="14">
    <name type="scientific">Xenopus tropicalis</name>
    <name type="common">Western clawed frog</name>
    <name type="synonym">Silurana tropicalis</name>
    <dbReference type="NCBI Taxonomy" id="8364"/>
    <lineage>
        <taxon>Eukaryota</taxon>
        <taxon>Metazoa</taxon>
        <taxon>Chordata</taxon>
        <taxon>Craniata</taxon>
        <taxon>Vertebrata</taxon>
        <taxon>Euteleostomi</taxon>
        <taxon>Amphibia</taxon>
        <taxon>Batrachia</taxon>
        <taxon>Anura</taxon>
        <taxon>Pipoidea</taxon>
        <taxon>Pipidae</taxon>
        <taxon>Xenopodinae</taxon>
        <taxon>Xenopus</taxon>
        <taxon>Silurana</taxon>
    </lineage>
</organism>
<dbReference type="Bgee" id="ENSXETG00000003077">
    <property type="expression patterns" value="Expressed in skeletal muscle tissue and 10 other cell types or tissues"/>
</dbReference>
<dbReference type="HOGENOM" id="CLU_005688_5_0_1"/>
<keyword evidence="8 10" id="KW-0675">Receptor</keyword>
<dbReference type="Xenbase" id="XB-GENE-487708">
    <property type="gene designation" value="tfrc"/>
</dbReference>
<comment type="similarity">
    <text evidence="1 10">Belongs to the peptidase M28 family. M28B subfamily.</text>
</comment>
<reference evidence="14" key="2">
    <citation type="submission" date="2011-06" db="UniProtKB">
        <authorList>
            <consortium name="Ensembl"/>
        </authorList>
    </citation>
    <scope>IDENTIFICATION</scope>
</reference>
<evidence type="ECO:0000313" key="14">
    <source>
        <dbReference type="Ensembl" id="ENSXETP00000006690"/>
    </source>
</evidence>
<accession>F7DAX8</accession>
<reference evidence="14" key="1">
    <citation type="journal article" date="2010" name="Science">
        <title>The genome of the Western clawed frog Xenopus tropicalis.</title>
        <authorList>
            <person name="Hellsten U."/>
            <person name="Harland R.M."/>
            <person name="Gilchrist M.J."/>
            <person name="Hendrix D."/>
            <person name="Jurka J."/>
            <person name="Kapitonov V."/>
            <person name="Ovcharenko I."/>
            <person name="Putnam N.H."/>
            <person name="Shu S."/>
            <person name="Taher L."/>
            <person name="Blitz I.L."/>
            <person name="Blumberg B."/>
            <person name="Dichmann D.S."/>
            <person name="Dubchak I."/>
            <person name="Amaya E."/>
            <person name="Detter J.C."/>
            <person name="Fletcher R."/>
            <person name="Gerhard D.S."/>
            <person name="Goodstein D."/>
            <person name="Graves T."/>
            <person name="Grigoriev I.V."/>
            <person name="Grimwood J."/>
            <person name="Kawashima T."/>
            <person name="Lindquist E."/>
            <person name="Lucas S.M."/>
            <person name="Mead P.E."/>
            <person name="Mitros T."/>
            <person name="Ogino H."/>
            <person name="Ohta Y."/>
            <person name="Poliakov A.V."/>
            <person name="Pollet N."/>
            <person name="Robert J."/>
            <person name="Salamov A."/>
            <person name="Sater A.K."/>
            <person name="Schmutz J."/>
            <person name="Terry A."/>
            <person name="Vize P.D."/>
            <person name="Warren W.C."/>
            <person name="Wells D."/>
            <person name="Wills A."/>
            <person name="Wilson R.K."/>
            <person name="Zimmerman L.B."/>
            <person name="Zorn A.M."/>
            <person name="Grainger R."/>
            <person name="Grammer T."/>
            <person name="Khokha M.K."/>
            <person name="Richardson P.M."/>
            <person name="Rokhsar D.S."/>
        </authorList>
    </citation>
    <scope>NUCLEOTIDE SEQUENCE [LARGE SCALE GENOMIC DNA]</scope>
    <source>
        <strain evidence="14">Nigerian</strain>
    </source>
</reference>
<evidence type="ECO:0000256" key="1">
    <source>
        <dbReference type="ARBA" id="ARBA00005634"/>
    </source>
</evidence>
<feature type="domain" description="Peptidase M28" evidence="13">
    <location>
        <begin position="405"/>
        <end position="611"/>
    </location>
</feature>
<dbReference type="Pfam" id="PF04389">
    <property type="entry name" value="Peptidase_M28"/>
    <property type="match status" value="1"/>
</dbReference>
<keyword evidence="2 10" id="KW-1003">Cell membrane</keyword>
<sequence>MVLFKMDRARSAVTNFIGRYPLSYTRFSLTPQTDGDTSQVEMKLADDDEECGDQTLGEPVVKQRSENNCKRICIKILLGAFLILLGFLIGYLSHRGRDSSVQSNNAKTVECSTAQATLSNDDEDETNLAAEMPSVLHWSDLAPILNFKIDNLFLEDTIKKISKISREAGTSEEESVALMVHEEFGQMSLDKVWNDEHYVKLQELGNSPNKVTILSNSNREETLQPSAYVAYSPAASVNGKLVYCHYGRKEDFQAIQEKNIDLSENLVLVRSGLISFAEKVKNAELRGARGVLIYPEASDFTFPGSQTGSIDSPFGHAHYGTGDPYTPGFPSFNHTQFPPSKSSGLPSIPVQTISSEDGKKLLEKLEGADCPKTWQVPFKLGPQMKDTQNIKLEVTNVLVEKKIYNVFGIIQGFEQSDHYVVVGAQRDSWGPGVAKTAVGTSILLELAKLLSDMVKTDGFRPRRSIVFASWGAGDFGSVGATEWLEGYLNNLHLKAFSYINLDSAIQGAGTFQVSASPLMNRVILQTLKEVSDPVSTDFTLYTQLGSQAWTKKIVPFSIEDSAYPFLAYSGIPSVSFSFQKENKPYAYLGTKMDTLENFKQLVDLDRMCRTAANFAAQIIMRLTHEQKLPLDYSSYSDVFLNVSIDLQRQIKEIKELDLTVTWVNSARGDFSRAAASLTKEFAHSDLENALILRSLNDRIMKVEHGMLSPYVSPKDTPFRHIIYGAGNHTVAALMDHLSLRKTNKAAFDVDLFKNQLALLTWTLQGAANSLAGNIWDIDNNF</sequence>
<comment type="subunit">
    <text evidence="10">Homodimer; disulfide-linked.</text>
</comment>
<dbReference type="Gene3D" id="3.50.30.30">
    <property type="match status" value="1"/>
</dbReference>
<dbReference type="PANTHER" id="PTHR10404">
    <property type="entry name" value="N-ACETYLATED-ALPHA-LINKED ACIDIC DIPEPTIDASE"/>
    <property type="match status" value="1"/>
</dbReference>
<name>F7DAX8_XENTR</name>
<evidence type="ECO:0000256" key="2">
    <source>
        <dbReference type="ARBA" id="ARBA00022475"/>
    </source>
</evidence>
<feature type="domain" description="Transferrin receptor-like dimerisation" evidence="12">
    <location>
        <begin position="662"/>
        <end position="770"/>
    </location>
</feature>
<dbReference type="GO" id="GO:0006879">
    <property type="term" value="P:intracellular iron ion homeostasis"/>
    <property type="evidence" value="ECO:0007669"/>
    <property type="project" value="UniProtKB-UniRule"/>
</dbReference>
<dbReference type="eggNOG" id="KOG2195">
    <property type="taxonomic scope" value="Eukaryota"/>
</dbReference>
<dbReference type="GO" id="GO:0031623">
    <property type="term" value="P:receptor internalization"/>
    <property type="evidence" value="ECO:0007669"/>
    <property type="project" value="UniProtKB-UniRule"/>
</dbReference>
<comment type="function">
    <text evidence="10">Cellular uptake of iron occurs via receptor-mediated endocytosis of ligand-occupied transferrin receptor into specialized endosomes. Endosomal acidification leads to iron release. The apotransferrin-receptor complex is then recycled to the cell surface with a return to neutral pH and the concomitant loss of affinity of apotransferrin for its receptor. Transferrin receptor is necessary for development of erythrocytes and the nervous system. Acts as a lipid sensor that regulates mitochondrial fusion by regulating activation of the JNK pathway.</text>
</comment>
<dbReference type="Pfam" id="PF02225">
    <property type="entry name" value="PA"/>
    <property type="match status" value="1"/>
</dbReference>
<evidence type="ECO:0000256" key="4">
    <source>
        <dbReference type="ARBA" id="ARBA00022968"/>
    </source>
</evidence>
<keyword evidence="10" id="KW-0254">Endocytosis</keyword>
<feature type="transmembrane region" description="Helical" evidence="10">
    <location>
        <begin position="72"/>
        <end position="92"/>
    </location>
</feature>
<evidence type="ECO:0000256" key="7">
    <source>
        <dbReference type="ARBA" id="ARBA00023157"/>
    </source>
</evidence>
<dbReference type="Pfam" id="PF04253">
    <property type="entry name" value="TFR_dimer"/>
    <property type="match status" value="1"/>
</dbReference>
<dbReference type="FunFam" id="1.20.930.40:FF:000002">
    <property type="entry name" value="Transferrin receptor protein 1"/>
    <property type="match status" value="1"/>
</dbReference>
<dbReference type="InterPro" id="IPR007484">
    <property type="entry name" value="Peptidase_M28"/>
</dbReference>
<dbReference type="SUPFAM" id="SSF47672">
    <property type="entry name" value="Transferrin receptor-like dimerisation domain"/>
    <property type="match status" value="1"/>
</dbReference>
<dbReference type="PANTHER" id="PTHR10404:SF26">
    <property type="entry name" value="TRANSFERRIN RECEPTOR PROTEIN 1"/>
    <property type="match status" value="1"/>
</dbReference>
<evidence type="ECO:0000256" key="9">
    <source>
        <dbReference type="ARBA" id="ARBA00023180"/>
    </source>
</evidence>
<dbReference type="GO" id="GO:0005886">
    <property type="term" value="C:plasma membrane"/>
    <property type="evidence" value="ECO:0007669"/>
    <property type="project" value="UniProtKB-SubCell"/>
</dbReference>
<dbReference type="GO" id="GO:0042470">
    <property type="term" value="C:melanosome"/>
    <property type="evidence" value="ECO:0007669"/>
    <property type="project" value="UniProtKB-SubCell"/>
</dbReference>
<keyword evidence="4" id="KW-0735">Signal-anchor</keyword>
<dbReference type="InterPro" id="IPR036757">
    <property type="entry name" value="TFR-like_dimer_dom_sf"/>
</dbReference>
<protein>
    <recommendedName>
        <fullName evidence="10">Transferrin receptor protein 1</fullName>
    </recommendedName>
</protein>
<evidence type="ECO:0000256" key="6">
    <source>
        <dbReference type="ARBA" id="ARBA00023136"/>
    </source>
</evidence>
<keyword evidence="3 10" id="KW-0812">Transmembrane</keyword>
<evidence type="ECO:0000259" key="11">
    <source>
        <dbReference type="Pfam" id="PF02225"/>
    </source>
</evidence>
<dbReference type="InterPro" id="IPR003137">
    <property type="entry name" value="PA_domain"/>
</dbReference>
<evidence type="ECO:0000256" key="5">
    <source>
        <dbReference type="ARBA" id="ARBA00022989"/>
    </source>
</evidence>
<comment type="subcellular location">
    <subcellularLocation>
        <location evidence="10">Cell membrane</location>
        <topology evidence="10">Single-pass type II membrane protein</topology>
    </subcellularLocation>
    <subcellularLocation>
        <location evidence="10">Melanosome</location>
    </subcellularLocation>
</comment>
<dbReference type="InParanoid" id="F7DAX8"/>
<dbReference type="SUPFAM" id="SSF52025">
    <property type="entry name" value="PA domain"/>
    <property type="match status" value="1"/>
</dbReference>
<keyword evidence="9 10" id="KW-0325">Glycoprotein</keyword>
<keyword evidence="10" id="KW-0564">Palmitate</keyword>
<evidence type="ECO:0000256" key="8">
    <source>
        <dbReference type="ARBA" id="ARBA00023170"/>
    </source>
</evidence>
<evidence type="ECO:0000259" key="12">
    <source>
        <dbReference type="Pfam" id="PF04253"/>
    </source>
</evidence>
<dbReference type="GeneTree" id="ENSGT01030000234598"/>
<keyword evidence="5 10" id="KW-1133">Transmembrane helix</keyword>
<dbReference type="Gene3D" id="1.20.930.40">
    <property type="entry name" value="Transferrin receptor-like, dimerisation domain"/>
    <property type="match status" value="1"/>
</dbReference>
<evidence type="ECO:0000256" key="10">
    <source>
        <dbReference type="RuleBase" id="RU367157"/>
    </source>
</evidence>
<dbReference type="SUPFAM" id="SSF53187">
    <property type="entry name" value="Zn-dependent exopeptidases"/>
    <property type="match status" value="1"/>
</dbReference>
<evidence type="ECO:0000256" key="3">
    <source>
        <dbReference type="ARBA" id="ARBA00022692"/>
    </source>
</evidence>
<evidence type="ECO:0000259" key="13">
    <source>
        <dbReference type="Pfam" id="PF04389"/>
    </source>
</evidence>
<dbReference type="FunFam" id="3.50.30.30:FF:000010">
    <property type="entry name" value="Transferrin receptor protein 1"/>
    <property type="match status" value="1"/>
</dbReference>
<dbReference type="Ensembl" id="ENSXETT00000006690">
    <property type="protein sequence ID" value="ENSXETP00000006690"/>
    <property type="gene ID" value="ENSXETG00000003077"/>
</dbReference>
<proteinExistence type="inferred from homology"/>
<gene>
    <name evidence="14" type="primary">tfrc</name>
</gene>
<keyword evidence="10" id="KW-0449">Lipoprotein</keyword>
<feature type="domain" description="PA" evidence="11">
    <location>
        <begin position="237"/>
        <end position="322"/>
    </location>
</feature>
<dbReference type="FunCoup" id="F7DAX8">
    <property type="interactions" value="1699"/>
</dbReference>
<dbReference type="InterPro" id="IPR046450">
    <property type="entry name" value="PA_dom_sf"/>
</dbReference>
<dbReference type="CDD" id="cd09848">
    <property type="entry name" value="M28_TfR"/>
    <property type="match status" value="1"/>
</dbReference>
<dbReference type="FunFam" id="3.40.630.10:FF:000065">
    <property type="entry name" value="Transferrin receptor 1b"/>
    <property type="match status" value="1"/>
</dbReference>
<keyword evidence="7" id="KW-1015">Disulfide bond</keyword>
<comment type="PTM">
    <text evidence="10">Stearoylated.</text>
</comment>
<dbReference type="GO" id="GO:0004998">
    <property type="term" value="F:transferrin receptor activity"/>
    <property type="evidence" value="ECO:0007669"/>
    <property type="project" value="UniProtKB-UniRule"/>
</dbReference>
<dbReference type="InterPro" id="IPR039373">
    <property type="entry name" value="Peptidase_M28B"/>
</dbReference>
<dbReference type="AlphaFoldDB" id="F7DAX8"/>
<dbReference type="InterPro" id="IPR007365">
    <property type="entry name" value="TFR-like_dimer_dom"/>
</dbReference>
<dbReference type="GO" id="GO:0033572">
    <property type="term" value="P:transferrin transport"/>
    <property type="evidence" value="ECO:0007669"/>
    <property type="project" value="UniProtKB-UniRule"/>
</dbReference>